<dbReference type="PANTHER" id="PTHR46098">
    <property type="entry name" value="TRNA (CYTOSINE(38)-C(5))-METHYLTRANSFERASE"/>
    <property type="match status" value="1"/>
</dbReference>
<name>A0AAW1SVC4_9CHLO</name>
<dbReference type="Proteomes" id="UP001485043">
    <property type="component" value="Unassembled WGS sequence"/>
</dbReference>
<keyword evidence="3 4" id="KW-0949">S-adenosyl-L-methionine</keyword>
<comment type="caution">
    <text evidence="6">The sequence shown here is derived from an EMBL/GenBank/DDBJ whole genome shotgun (WGS) entry which is preliminary data.</text>
</comment>
<evidence type="ECO:0000313" key="6">
    <source>
        <dbReference type="EMBL" id="KAK9858386.1"/>
    </source>
</evidence>
<dbReference type="Gene3D" id="3.40.50.150">
    <property type="entry name" value="Vaccinia Virus protein VP39"/>
    <property type="match status" value="1"/>
</dbReference>
<proteinExistence type="inferred from homology"/>
<dbReference type="GO" id="GO:0008168">
    <property type="term" value="F:methyltransferase activity"/>
    <property type="evidence" value="ECO:0007669"/>
    <property type="project" value="UniProtKB-KW"/>
</dbReference>
<dbReference type="AlphaFoldDB" id="A0AAW1SVC4"/>
<evidence type="ECO:0000256" key="3">
    <source>
        <dbReference type="ARBA" id="ARBA00022691"/>
    </source>
</evidence>
<dbReference type="EMBL" id="JALJOV010000933">
    <property type="protein sequence ID" value="KAK9858386.1"/>
    <property type="molecule type" value="Genomic_DNA"/>
</dbReference>
<comment type="similarity">
    <text evidence="4">Belongs to the class I-like SAM-binding methyltransferase superfamily. C5-methyltransferase family.</text>
</comment>
<evidence type="ECO:0000256" key="5">
    <source>
        <dbReference type="SAM" id="MobiDB-lite"/>
    </source>
</evidence>
<dbReference type="Pfam" id="PF00145">
    <property type="entry name" value="DNA_methylase"/>
    <property type="match status" value="1"/>
</dbReference>
<protein>
    <submittedName>
        <fullName evidence="6">Uncharacterized protein</fullName>
    </submittedName>
</protein>
<keyword evidence="2 4" id="KW-0808">Transferase</keyword>
<accession>A0AAW1SVC4</accession>
<reference evidence="6 7" key="1">
    <citation type="journal article" date="2024" name="Nat. Commun.">
        <title>Phylogenomics reveals the evolutionary origins of lichenization in chlorophyte algae.</title>
        <authorList>
            <person name="Puginier C."/>
            <person name="Libourel C."/>
            <person name="Otte J."/>
            <person name="Skaloud P."/>
            <person name="Haon M."/>
            <person name="Grisel S."/>
            <person name="Petersen M."/>
            <person name="Berrin J.G."/>
            <person name="Delaux P.M."/>
            <person name="Dal Grande F."/>
            <person name="Keller J."/>
        </authorList>
    </citation>
    <scope>NUCLEOTIDE SEQUENCE [LARGE SCALE GENOMIC DNA]</scope>
    <source>
        <strain evidence="6 7">SAG 2523</strain>
    </source>
</reference>
<dbReference type="PRINTS" id="PR00105">
    <property type="entry name" value="C5METTRFRASE"/>
</dbReference>
<gene>
    <name evidence="6" type="ORF">WJX84_004189</name>
</gene>
<sequence length="667" mass="71803">MRALEFYSGIGGMHYGLLVAKPDAEVVAAFDIDNVANDVYQHNFGRRPHQCNIEAITRSRLDKLAADLWMMAPPCQPYTRRGLQKGHVDARAASFMILLGHLHQMKQPPTCLLLENVVGFEASQTHADMMQTLVACNYMVQEFLLSPIQFGVPYSRPRYFALARRCNAPDGPPRFALDQDPPGLPHTEPPFALLELQQRRGQTLPPSEQDPDAAKLAHGLLHLDLADTSTACVHGHEALDTVGARITEPPQRQVSGPERSFSQPASELVAPQPVQPIINFLLQPQAQSVQSDDPWSRQRVPEALLEKAGAALDIVAADARRCNCFTSTYGRYIKGSGSVLATANLETLAYTMVPRRGAAVQAGEVTSNEPLWHRIAVPSACAGQSQSTDIASSLSDSTVNGSDGDPEASHPSLSGTRLFQSSLSIQEVQEAAGNTTEGLVTVVQTTVTSLLLAESDLTGNQPVIQYTSCQADPPVSIPSASPIAASALGDFTVASRFFGTVAAQLSDFRPSCSGVALKQAEVSVASSDFQCPCGTPTDETEAGQQLVIGLQGLVYNKAYDSCVPNATADYRLPDLKSREPDYTVCAADPFNLTGFGMPPDASIDTSDLQLSSSVETAHCFAVNYTGWLVVKNNSDIQFFGTPDNSLYNKFKASLFSSTRCSEPKYCA</sequence>
<dbReference type="InterPro" id="IPR050750">
    <property type="entry name" value="C5-MTase"/>
</dbReference>
<evidence type="ECO:0000256" key="1">
    <source>
        <dbReference type="ARBA" id="ARBA00022603"/>
    </source>
</evidence>
<keyword evidence="1 4" id="KW-0489">Methyltransferase</keyword>
<dbReference type="InterPro" id="IPR029063">
    <property type="entry name" value="SAM-dependent_MTases_sf"/>
</dbReference>
<evidence type="ECO:0000256" key="2">
    <source>
        <dbReference type="ARBA" id="ARBA00022679"/>
    </source>
</evidence>
<dbReference type="GO" id="GO:0032259">
    <property type="term" value="P:methylation"/>
    <property type="evidence" value="ECO:0007669"/>
    <property type="project" value="UniProtKB-KW"/>
</dbReference>
<dbReference type="InterPro" id="IPR001525">
    <property type="entry name" value="C5_MeTfrase"/>
</dbReference>
<feature type="compositionally biased region" description="Polar residues" evidence="5">
    <location>
        <begin position="392"/>
        <end position="401"/>
    </location>
</feature>
<evidence type="ECO:0000256" key="4">
    <source>
        <dbReference type="PROSITE-ProRule" id="PRU01016"/>
    </source>
</evidence>
<dbReference type="PANTHER" id="PTHR46098:SF1">
    <property type="entry name" value="TRNA (CYTOSINE(38)-C(5))-METHYLTRANSFERASE"/>
    <property type="match status" value="1"/>
</dbReference>
<keyword evidence="7" id="KW-1185">Reference proteome</keyword>
<evidence type="ECO:0000313" key="7">
    <source>
        <dbReference type="Proteomes" id="UP001485043"/>
    </source>
</evidence>
<dbReference type="PROSITE" id="PS51679">
    <property type="entry name" value="SAM_MT_C5"/>
    <property type="match status" value="1"/>
</dbReference>
<organism evidence="6 7">
    <name type="scientific">Apatococcus fuscideae</name>
    <dbReference type="NCBI Taxonomy" id="2026836"/>
    <lineage>
        <taxon>Eukaryota</taxon>
        <taxon>Viridiplantae</taxon>
        <taxon>Chlorophyta</taxon>
        <taxon>core chlorophytes</taxon>
        <taxon>Trebouxiophyceae</taxon>
        <taxon>Chlorellales</taxon>
        <taxon>Chlorellaceae</taxon>
        <taxon>Apatococcus</taxon>
    </lineage>
</organism>
<dbReference type="SUPFAM" id="SSF53335">
    <property type="entry name" value="S-adenosyl-L-methionine-dependent methyltransferases"/>
    <property type="match status" value="1"/>
</dbReference>
<dbReference type="GO" id="GO:0005634">
    <property type="term" value="C:nucleus"/>
    <property type="evidence" value="ECO:0007669"/>
    <property type="project" value="TreeGrafter"/>
</dbReference>
<dbReference type="Gene3D" id="3.90.120.10">
    <property type="entry name" value="DNA Methylase, subunit A, domain 2"/>
    <property type="match status" value="1"/>
</dbReference>
<feature type="active site" evidence="4">
    <location>
        <position position="75"/>
    </location>
</feature>
<feature type="region of interest" description="Disordered" evidence="5">
    <location>
        <begin position="392"/>
        <end position="413"/>
    </location>
</feature>